<feature type="transmembrane region" description="Helical" evidence="1">
    <location>
        <begin position="124"/>
        <end position="140"/>
    </location>
</feature>
<keyword evidence="1" id="KW-0812">Transmembrane</keyword>
<dbReference type="GO" id="GO:0016020">
    <property type="term" value="C:membrane"/>
    <property type="evidence" value="ECO:0007669"/>
    <property type="project" value="InterPro"/>
</dbReference>
<keyword evidence="4" id="KW-1185">Reference proteome</keyword>
<dbReference type="RefSeq" id="WP_021097037.1">
    <property type="nucleotide sequence ID" value="NZ_KE557320.1"/>
</dbReference>
<feature type="transmembrane region" description="Helical" evidence="1">
    <location>
        <begin position="146"/>
        <end position="167"/>
    </location>
</feature>
<dbReference type="STRING" id="1123069.ruthe_00938"/>
<feature type="transmembrane region" description="Helical" evidence="1">
    <location>
        <begin position="71"/>
        <end position="93"/>
    </location>
</feature>
<feature type="domain" description="EamA" evidence="2">
    <location>
        <begin position="8"/>
        <end position="140"/>
    </location>
</feature>
<keyword evidence="1" id="KW-0472">Membrane</keyword>
<feature type="transmembrane region" description="Helical" evidence="1">
    <location>
        <begin position="12"/>
        <end position="32"/>
    </location>
</feature>
<keyword evidence="1" id="KW-1133">Transmembrane helix</keyword>
<feature type="transmembrane region" description="Helical" evidence="1">
    <location>
        <begin position="99"/>
        <end position="117"/>
    </location>
</feature>
<comment type="caution">
    <text evidence="3">The sequence shown here is derived from an EMBL/GenBank/DDBJ whole genome shotgun (WGS) entry which is preliminary data.</text>
</comment>
<dbReference type="HOGENOM" id="CLU_032828_2_2_5"/>
<feature type="transmembrane region" description="Helical" evidence="1">
    <location>
        <begin position="44"/>
        <end position="64"/>
    </location>
</feature>
<dbReference type="EMBL" id="AOLV01000010">
    <property type="protein sequence ID" value="EPX86129.1"/>
    <property type="molecule type" value="Genomic_DNA"/>
</dbReference>
<proteinExistence type="predicted"/>
<dbReference type="SUPFAM" id="SSF103481">
    <property type="entry name" value="Multidrug resistance efflux transporter EmrE"/>
    <property type="match status" value="2"/>
</dbReference>
<evidence type="ECO:0000313" key="3">
    <source>
        <dbReference type="EMBL" id="EPX86129.1"/>
    </source>
</evidence>
<dbReference type="InterPro" id="IPR037185">
    <property type="entry name" value="EmrE-like"/>
</dbReference>
<organism evidence="3 4">
    <name type="scientific">Rubellimicrobium thermophilum DSM 16684</name>
    <dbReference type="NCBI Taxonomy" id="1123069"/>
    <lineage>
        <taxon>Bacteria</taxon>
        <taxon>Pseudomonadati</taxon>
        <taxon>Pseudomonadota</taxon>
        <taxon>Alphaproteobacteria</taxon>
        <taxon>Rhodobacterales</taxon>
        <taxon>Roseobacteraceae</taxon>
        <taxon>Rubellimicrobium</taxon>
    </lineage>
</organism>
<feature type="transmembrane region" description="Helical" evidence="1">
    <location>
        <begin position="264"/>
        <end position="282"/>
    </location>
</feature>
<evidence type="ECO:0000256" key="1">
    <source>
        <dbReference type="SAM" id="Phobius"/>
    </source>
</evidence>
<feature type="domain" description="EamA" evidence="2">
    <location>
        <begin position="150"/>
        <end position="278"/>
    </location>
</feature>
<dbReference type="Pfam" id="PF00892">
    <property type="entry name" value="EamA"/>
    <property type="match status" value="2"/>
</dbReference>
<dbReference type="OrthoDB" id="9812899at2"/>
<gene>
    <name evidence="3" type="ORF">ruthe_00938</name>
</gene>
<dbReference type="PANTHER" id="PTHR22911:SF103">
    <property type="entry name" value="BLR2811 PROTEIN"/>
    <property type="match status" value="1"/>
</dbReference>
<feature type="transmembrane region" description="Helical" evidence="1">
    <location>
        <begin position="238"/>
        <end position="258"/>
    </location>
</feature>
<protein>
    <submittedName>
        <fullName evidence="3">Putative permease, DMT superfamily</fullName>
    </submittedName>
</protein>
<name>S9SIH4_9RHOB</name>
<reference evidence="3 4" key="1">
    <citation type="journal article" date="2013" name="Stand. Genomic Sci.">
        <title>Genome sequence of the reddish-pigmented Rubellimicrobium thermophilum type strain (DSM 16684(T)), a member of the Roseobacter clade.</title>
        <authorList>
            <person name="Fiebig A."/>
            <person name="Riedel T."/>
            <person name="Gronow S."/>
            <person name="Petersen J."/>
            <person name="Klenk H.P."/>
            <person name="Goker M."/>
        </authorList>
    </citation>
    <scope>NUCLEOTIDE SEQUENCE [LARGE SCALE GENOMIC DNA]</scope>
    <source>
        <strain evidence="3 4">DSM 16684</strain>
    </source>
</reference>
<evidence type="ECO:0000313" key="4">
    <source>
        <dbReference type="Proteomes" id="UP000015346"/>
    </source>
</evidence>
<accession>S9SIH4</accession>
<feature type="transmembrane region" description="Helical" evidence="1">
    <location>
        <begin position="210"/>
        <end position="231"/>
    </location>
</feature>
<feature type="transmembrane region" description="Helical" evidence="1">
    <location>
        <begin position="179"/>
        <end position="198"/>
    </location>
</feature>
<dbReference type="PANTHER" id="PTHR22911">
    <property type="entry name" value="ACYL-MALONYL CONDENSING ENZYME-RELATED"/>
    <property type="match status" value="1"/>
</dbReference>
<sequence length="299" mass="31007">MDGQQPWRGIGLILAAVFMFALSDVVTKYLTARWPVPFVLAVRYLINATILLAIYLPTGGAALFRTRRTGLVLVRAGSLSVASIAVGLALRHMPVGETIAIVYLAPLAVMILAVPLLGERVAPLGWAAVMLGLAGVLLIVRPGGGLSAQGVAFALLCAAATAVYQMLSRLLSRTESTQALLVFTALAGLAIFAALLPFNLPDRAVPPFDIAALTGLGLLATLGHVLFTAAYREAPAATLAPFNYVQLIWSAGLGWLAFGHLPDPLALAGIVMVTLAGMLAALGSARGRRPNPADTPGSG</sequence>
<dbReference type="AlphaFoldDB" id="S9SIH4"/>
<dbReference type="InterPro" id="IPR000620">
    <property type="entry name" value="EamA_dom"/>
</dbReference>
<evidence type="ECO:0000259" key="2">
    <source>
        <dbReference type="Pfam" id="PF00892"/>
    </source>
</evidence>
<dbReference type="Proteomes" id="UP000015346">
    <property type="component" value="Unassembled WGS sequence"/>
</dbReference>